<evidence type="ECO:0000313" key="5">
    <source>
        <dbReference type="Ensembl" id="ENSJJAP00000015353.1"/>
    </source>
</evidence>
<dbReference type="SMART" id="SM00389">
    <property type="entry name" value="HOX"/>
    <property type="match status" value="1"/>
</dbReference>
<feature type="compositionally biased region" description="Polar residues" evidence="3">
    <location>
        <begin position="200"/>
        <end position="210"/>
    </location>
</feature>
<feature type="region of interest" description="Disordered" evidence="3">
    <location>
        <begin position="377"/>
        <end position="417"/>
    </location>
</feature>
<feature type="region of interest" description="Disordered" evidence="3">
    <location>
        <begin position="184"/>
        <end position="323"/>
    </location>
</feature>
<dbReference type="GO" id="GO:0001228">
    <property type="term" value="F:DNA-binding transcription activator activity, RNA polymerase II-specific"/>
    <property type="evidence" value="ECO:0007669"/>
    <property type="project" value="Ensembl"/>
</dbReference>
<feature type="compositionally biased region" description="Low complexity" evidence="3">
    <location>
        <begin position="58"/>
        <end position="77"/>
    </location>
</feature>
<feature type="region of interest" description="Disordered" evidence="3">
    <location>
        <begin position="1"/>
        <end position="121"/>
    </location>
</feature>
<organism evidence="5 6">
    <name type="scientific">Jaculus jaculus</name>
    <name type="common">Lesser Egyptian jerboa</name>
    <dbReference type="NCBI Taxonomy" id="51337"/>
    <lineage>
        <taxon>Eukaryota</taxon>
        <taxon>Metazoa</taxon>
        <taxon>Chordata</taxon>
        <taxon>Craniata</taxon>
        <taxon>Vertebrata</taxon>
        <taxon>Euteleostomi</taxon>
        <taxon>Mammalia</taxon>
        <taxon>Eutheria</taxon>
        <taxon>Euarchontoglires</taxon>
        <taxon>Glires</taxon>
        <taxon>Rodentia</taxon>
        <taxon>Myomorpha</taxon>
        <taxon>Dipodoidea</taxon>
        <taxon>Dipodidae</taxon>
        <taxon>Dipodinae</taxon>
        <taxon>Jaculus</taxon>
    </lineage>
</organism>
<dbReference type="Ensembl" id="ENSJJAT00000021857.1">
    <property type="protein sequence ID" value="ENSJJAP00000015353.1"/>
    <property type="gene ID" value="ENSJJAG00000017542.1"/>
</dbReference>
<dbReference type="GO" id="GO:0000978">
    <property type="term" value="F:RNA polymerase II cis-regulatory region sequence-specific DNA binding"/>
    <property type="evidence" value="ECO:0007669"/>
    <property type="project" value="Ensembl"/>
</dbReference>
<accession>A0A8C5KXR1</accession>
<feature type="domain" description="Homeobox" evidence="4">
    <location>
        <begin position="122"/>
        <end position="182"/>
    </location>
</feature>
<feature type="compositionally biased region" description="Basic and acidic residues" evidence="3">
    <location>
        <begin position="108"/>
        <end position="118"/>
    </location>
</feature>
<evidence type="ECO:0000256" key="2">
    <source>
        <dbReference type="RuleBase" id="RU000682"/>
    </source>
</evidence>
<dbReference type="GO" id="GO:0005634">
    <property type="term" value="C:nucleus"/>
    <property type="evidence" value="ECO:0007669"/>
    <property type="project" value="UniProtKB-SubCell"/>
</dbReference>
<keyword evidence="1 2" id="KW-0238">DNA-binding</keyword>
<name>A0A8C5KXR1_JACJA</name>
<dbReference type="Proteomes" id="UP000694385">
    <property type="component" value="Unassembled WGS sequence"/>
</dbReference>
<keyword evidence="1 2" id="KW-0539">Nucleus</keyword>
<comment type="subcellular location">
    <subcellularLocation>
        <location evidence="1 2">Nucleus</location>
    </subcellularLocation>
</comment>
<sequence>LEPTLYPPTCLDAGGEPLKDEGPHHDSPPLAQDALGKDSSLPAARSGEQPLPEASGKPTGADTHTAAPTPATCSAQPQREGSSFPERKAVKTPIPSGPAGNSLAHNSQDTDSKKEFPEVTRQIRKKTRTLYRSDQLEELERIFQEDHYPDSDKRREIAQMVGVTPQRIMVWFQNRRAKWRKVEKMNRKESKDAPAVAGAASSQCSSTSELPSPLPIDSELATIPPEPPLDSLPEPPMILTSDETLAPTQHSDAGQRIVMSPPLFSPPPIRRTNLPLPLGPAHTSQGMPLPKGVAGNDSNHKDGPRGSWKTSITPPPPCSYSEDLELQDYQPSSHMGSFQFSQAPQTQLFQPPQPQFPYLPPFPFPMSSSLTFPPPEDSLLSFPFDPSGGPSQGYCPGSSSGQMLLQPPSGSMGPVSWSDPCFPEIPFPGPFCPQSLGYPLAGDGFFPDPLSAPFAQPMSKQPTPGLNWLPEGARSGMGPALSEVQGEKTASALELPASEDAGGKAEHSQAPSLGAGE</sequence>
<dbReference type="GO" id="GO:0005737">
    <property type="term" value="C:cytoplasm"/>
    <property type="evidence" value="ECO:0007669"/>
    <property type="project" value="Ensembl"/>
</dbReference>
<dbReference type="FunFam" id="1.10.10.60:FF:000396">
    <property type="entry name" value="NOBOX oogenesis homeobox"/>
    <property type="match status" value="1"/>
</dbReference>
<gene>
    <name evidence="5" type="primary">Nobox</name>
</gene>
<dbReference type="CDD" id="cd00086">
    <property type="entry name" value="homeodomain"/>
    <property type="match status" value="1"/>
</dbReference>
<dbReference type="Gene3D" id="1.10.10.60">
    <property type="entry name" value="Homeodomain-like"/>
    <property type="match status" value="1"/>
</dbReference>
<dbReference type="OMA" id="PIPWNDP"/>
<dbReference type="Pfam" id="PF00046">
    <property type="entry name" value="Homeodomain"/>
    <property type="match status" value="1"/>
</dbReference>
<feature type="compositionally biased region" description="Polar residues" evidence="3">
    <location>
        <begin position="241"/>
        <end position="252"/>
    </location>
</feature>
<dbReference type="SUPFAM" id="SSF46689">
    <property type="entry name" value="Homeodomain-like"/>
    <property type="match status" value="1"/>
</dbReference>
<reference evidence="5" key="1">
    <citation type="submission" date="2025-08" db="UniProtKB">
        <authorList>
            <consortium name="Ensembl"/>
        </authorList>
    </citation>
    <scope>IDENTIFICATION</scope>
</reference>
<dbReference type="PROSITE" id="PS50071">
    <property type="entry name" value="HOMEOBOX_2"/>
    <property type="match status" value="1"/>
</dbReference>
<dbReference type="InterPro" id="IPR009057">
    <property type="entry name" value="Homeodomain-like_sf"/>
</dbReference>
<reference evidence="5" key="2">
    <citation type="submission" date="2025-09" db="UniProtKB">
        <authorList>
            <consortium name="Ensembl"/>
        </authorList>
    </citation>
    <scope>IDENTIFICATION</scope>
</reference>
<feature type="compositionally biased region" description="Pro residues" evidence="3">
    <location>
        <begin position="224"/>
        <end position="236"/>
    </location>
</feature>
<dbReference type="InterPro" id="IPR001356">
    <property type="entry name" value="HD"/>
</dbReference>
<feature type="region of interest" description="Disordered" evidence="3">
    <location>
        <begin position="451"/>
        <end position="517"/>
    </location>
</feature>
<keyword evidence="1 2" id="KW-0371">Homeobox</keyword>
<keyword evidence="6" id="KW-1185">Reference proteome</keyword>
<evidence type="ECO:0000313" key="6">
    <source>
        <dbReference type="Proteomes" id="UP000694385"/>
    </source>
</evidence>
<feature type="compositionally biased region" description="Basic and acidic residues" evidence="3">
    <location>
        <begin position="17"/>
        <end position="27"/>
    </location>
</feature>
<dbReference type="PANTHER" id="PTHR47060:SF1">
    <property type="entry name" value="HOMEOBOX PROTEIN NOBOX"/>
    <property type="match status" value="1"/>
</dbReference>
<evidence type="ECO:0000256" key="3">
    <source>
        <dbReference type="SAM" id="MobiDB-lite"/>
    </source>
</evidence>
<feature type="DNA-binding region" description="Homeobox" evidence="1">
    <location>
        <begin position="124"/>
        <end position="183"/>
    </location>
</feature>
<dbReference type="GO" id="GO:0006366">
    <property type="term" value="P:transcription by RNA polymerase II"/>
    <property type="evidence" value="ECO:0007669"/>
    <property type="project" value="Ensembl"/>
</dbReference>
<dbReference type="InterPro" id="IPR042988">
    <property type="entry name" value="NOBOX"/>
</dbReference>
<dbReference type="AlphaFoldDB" id="A0A8C5KXR1"/>
<dbReference type="GeneTree" id="ENSGT00650000093445"/>
<evidence type="ECO:0000259" key="4">
    <source>
        <dbReference type="PROSITE" id="PS50071"/>
    </source>
</evidence>
<dbReference type="GO" id="GO:0001541">
    <property type="term" value="P:ovarian follicle development"/>
    <property type="evidence" value="ECO:0007669"/>
    <property type="project" value="Ensembl"/>
</dbReference>
<dbReference type="PANTHER" id="PTHR47060">
    <property type="entry name" value="HOMEOBOX PROTEIN NOBOX"/>
    <property type="match status" value="1"/>
</dbReference>
<proteinExistence type="predicted"/>
<evidence type="ECO:0000256" key="1">
    <source>
        <dbReference type="PROSITE-ProRule" id="PRU00108"/>
    </source>
</evidence>
<protein>
    <submittedName>
        <fullName evidence="5">NOBOX oogenesis homeobox</fullName>
    </submittedName>
</protein>